<dbReference type="RefSeq" id="XP_002676834.1">
    <property type="nucleotide sequence ID" value="XM_002676788.1"/>
</dbReference>
<name>D2VGM9_NAEGR</name>
<dbReference type="GO" id="GO:0051793">
    <property type="term" value="P:medium-chain fatty acid catabolic process"/>
    <property type="evidence" value="ECO:0007669"/>
    <property type="project" value="TreeGrafter"/>
</dbReference>
<dbReference type="Proteomes" id="UP000006671">
    <property type="component" value="Unassembled WGS sequence"/>
</dbReference>
<dbReference type="GO" id="GO:0047372">
    <property type="term" value="F:monoacylglycerol lipase activity"/>
    <property type="evidence" value="ECO:0007669"/>
    <property type="project" value="TreeGrafter"/>
</dbReference>
<keyword evidence="5" id="KW-1185">Reference proteome</keyword>
<evidence type="ECO:0000259" key="3">
    <source>
        <dbReference type="Pfam" id="PF00561"/>
    </source>
</evidence>
<dbReference type="Gene3D" id="3.40.50.1820">
    <property type="entry name" value="alpha/beta hydrolase"/>
    <property type="match status" value="1"/>
</dbReference>
<reference evidence="4 5" key="1">
    <citation type="journal article" date="2010" name="Cell">
        <title>The genome of Naegleria gruberi illuminates early eukaryotic versatility.</title>
        <authorList>
            <person name="Fritz-Laylin L.K."/>
            <person name="Prochnik S.E."/>
            <person name="Ginger M.L."/>
            <person name="Dacks J.B."/>
            <person name="Carpenter M.L."/>
            <person name="Field M.C."/>
            <person name="Kuo A."/>
            <person name="Paredez A."/>
            <person name="Chapman J."/>
            <person name="Pham J."/>
            <person name="Shu S."/>
            <person name="Neupane R."/>
            <person name="Cipriano M."/>
            <person name="Mancuso J."/>
            <person name="Tu H."/>
            <person name="Salamov A."/>
            <person name="Lindquist E."/>
            <person name="Shapiro H."/>
            <person name="Lucas S."/>
            <person name="Grigoriev I.V."/>
            <person name="Cande W.Z."/>
            <person name="Fulton C."/>
            <person name="Rokhsar D.S."/>
            <person name="Dawson S.C."/>
        </authorList>
    </citation>
    <scope>NUCLEOTIDE SEQUENCE [LARGE SCALE GENOMIC DNA]</scope>
    <source>
        <strain evidence="4 5">NEG-M</strain>
    </source>
</reference>
<feature type="active site" description="Charge relay system" evidence="2">
    <location>
        <position position="304"/>
    </location>
</feature>
<dbReference type="VEuPathDB" id="AmoebaDB:NAEGRDRAFT_49382"/>
<dbReference type="PIRSF" id="PIRSF005211">
    <property type="entry name" value="Ab_hydro_YheT"/>
    <property type="match status" value="1"/>
</dbReference>
<dbReference type="SUPFAM" id="SSF53474">
    <property type="entry name" value="alpha/beta-Hydrolases"/>
    <property type="match status" value="1"/>
</dbReference>
<accession>D2VGM9</accession>
<dbReference type="InterPro" id="IPR000073">
    <property type="entry name" value="AB_hydrolase_1"/>
</dbReference>
<dbReference type="InterPro" id="IPR012020">
    <property type="entry name" value="ABHD4"/>
</dbReference>
<dbReference type="AlphaFoldDB" id="D2VGM9"/>
<evidence type="ECO:0000313" key="5">
    <source>
        <dbReference type="Proteomes" id="UP000006671"/>
    </source>
</evidence>
<dbReference type="eggNOG" id="KOG1838">
    <property type="taxonomic scope" value="Eukaryota"/>
</dbReference>
<dbReference type="InterPro" id="IPR050960">
    <property type="entry name" value="AB_hydrolase_4_sf"/>
</dbReference>
<sequence>MPTLLLPIRDLFLGSDNLQFETKFYEDFDPSLEDICLDFYKPKKESNEKKPTLLVFPGITGSSESYYIHSLIRSVEDEYNIVVFNRPGCHSQRNIKLKKAKFFLNSHKRTVERVIDIVSKSYEGAEILLVGYSAGGVNITKQLGSTKVKKNPKVIGAVTVSQPFDMLETLSSLETNPAYNKFMVTFIMNVFNNNQELIKRELPHLDDELMKKCKTVKHIDTFLTQPMHDLNDINIDFYNKRSTFMKHLQRISGEKTLTRVKTTVNQLGEDIYYDESNEEESSHNNSSRDEEYHAPVFCILAKDDQVITYDSAKMSEIVHANGAKNLYIIETQHGGHCSFLSQYSPWAPLALNFEQAFSDKVTSQALRAIVKKYKTFQAKSENK</sequence>
<dbReference type="InParanoid" id="D2VGM9"/>
<dbReference type="STRING" id="5762.D2VGM9"/>
<dbReference type="ESTHER" id="naegr-d2vgm9">
    <property type="family name" value="abh_upf0017"/>
</dbReference>
<dbReference type="KEGG" id="ngr:NAEGRDRAFT_49382"/>
<feature type="domain" description="AB hydrolase-1" evidence="3">
    <location>
        <begin position="51"/>
        <end position="340"/>
    </location>
</feature>
<evidence type="ECO:0000256" key="2">
    <source>
        <dbReference type="PIRSR" id="PIRSR005211-1"/>
    </source>
</evidence>
<dbReference type="PANTHER" id="PTHR10794:SF63">
    <property type="entry name" value="ALPHA_BETA HYDROLASE 1, ISOFORM A"/>
    <property type="match status" value="1"/>
</dbReference>
<dbReference type="EMBL" id="GG738870">
    <property type="protein sequence ID" value="EFC44090.1"/>
    <property type="molecule type" value="Genomic_DNA"/>
</dbReference>
<dbReference type="GeneID" id="8847841"/>
<evidence type="ECO:0000256" key="1">
    <source>
        <dbReference type="ARBA" id="ARBA00010884"/>
    </source>
</evidence>
<dbReference type="Pfam" id="PF00561">
    <property type="entry name" value="Abhydrolase_1"/>
    <property type="match status" value="1"/>
</dbReference>
<dbReference type="InterPro" id="IPR029058">
    <property type="entry name" value="AB_hydrolase_fold"/>
</dbReference>
<proteinExistence type="inferred from homology"/>
<feature type="active site" description="Charge relay system" evidence="2">
    <location>
        <position position="336"/>
    </location>
</feature>
<comment type="similarity">
    <text evidence="1">Belongs to the AB hydrolase superfamily. AB hydrolase 4 family.</text>
</comment>
<dbReference type="PANTHER" id="PTHR10794">
    <property type="entry name" value="ABHYDROLASE DOMAIN-CONTAINING PROTEIN"/>
    <property type="match status" value="1"/>
</dbReference>
<protein>
    <submittedName>
        <fullName evidence="4">Predicted protein</fullName>
    </submittedName>
</protein>
<evidence type="ECO:0000313" key="4">
    <source>
        <dbReference type="EMBL" id="EFC44090.1"/>
    </source>
</evidence>
<dbReference type="GO" id="GO:0008126">
    <property type="term" value="F:acetylesterase activity"/>
    <property type="evidence" value="ECO:0007669"/>
    <property type="project" value="TreeGrafter"/>
</dbReference>
<dbReference type="OrthoDB" id="247542at2759"/>
<organism evidence="5">
    <name type="scientific">Naegleria gruberi</name>
    <name type="common">Amoeba</name>
    <dbReference type="NCBI Taxonomy" id="5762"/>
    <lineage>
        <taxon>Eukaryota</taxon>
        <taxon>Discoba</taxon>
        <taxon>Heterolobosea</taxon>
        <taxon>Tetramitia</taxon>
        <taxon>Eutetramitia</taxon>
        <taxon>Vahlkampfiidae</taxon>
        <taxon>Naegleria</taxon>
    </lineage>
</organism>
<feature type="active site" description="Charge relay system" evidence="2">
    <location>
        <position position="133"/>
    </location>
</feature>
<dbReference type="GO" id="GO:0051792">
    <property type="term" value="P:medium-chain fatty acid biosynthetic process"/>
    <property type="evidence" value="ECO:0007669"/>
    <property type="project" value="TreeGrafter"/>
</dbReference>
<gene>
    <name evidence="4" type="ORF">NAEGRDRAFT_49382</name>
</gene>